<evidence type="ECO:0000313" key="10">
    <source>
        <dbReference type="EMBL" id="CAL4769204.1"/>
    </source>
</evidence>
<dbReference type="InterPro" id="IPR044669">
    <property type="entry name" value="YneE/VCCN1/2-like"/>
</dbReference>
<comment type="subcellular location">
    <subcellularLocation>
        <location evidence="1">Membrane</location>
        <topology evidence="1">Multi-pass membrane protein</topology>
    </subcellularLocation>
</comment>
<sequence length="2195" mass="244193">MSISWRVALARLSAMVPGNMLTRYLDGRALSCHIAVLHYTWNPDLKGSDNPVLSGFGNVWGAYTFALGFLIVFRNNQAYSRFMEGASKVQEIRAELHNCASILIAFCNAKDEAVEDFRQLLVRLIGLLFATCMSELTASEDGDEMMQVIDLMGIDGQSLKHLRGDHSHESRRRQCEVIVHWIMCLIKKSLDEGILKGVPPPILNKAVSDLAIVDIYRVRKIKEVPVPLPYSQMVLVMLTLYALVTPLIASQMVAAQQAPVEWSAQPQATAQAAQTAQEGKQDQNAWDADSNAPATQAAKNLVDNQIPKSSKLAKQKARAKEKGHRGVRWGQMPARNAFSPQNFQLPPFVQQLGSGPDERSVLIVDNRDMRITRPATDHHLEMRGYRSEQDMTVQLNINDGLITSLREELFIPAVVVTIFQGWRVVAVSFEVGGRIYACSEKGVVVALDFPLCHFEVRMTALSSADSVGVDADRLEFRFRSAGDSVDVTCSQITVPSTWLILSRVSGPTLIQNARWCRERHARVEGPDQTMQMSQLAGIHAHWTAATDAPTVADTGPRVGAVAVGTHQNNLHLTCESPLFQAQKVIVPAEAIALQYHDPELERRALVVPPVLDGPMAIPVDQAPSSLRALAGPAAAPLQAAPPVEATVSVTEAGHAPKAAAPGDLTVHVHRRSLEARQQETLADAAVTPQAFLDQVNMVRQGAAGGGSTSSVPRSYGPPPLIEEATSSVGRFGGPQIESDVCDPWLSFLKFGVRRRDGGSFGKDSESPEFLKTSPEPQSATPLLDQENAARWKWAARLEEIGRKAGTFSKLLLDTSNEKGLSHAEVARLRQLVLSSGAPRTMATHVTNWERFAEWAEAKAEVISKRARTLKEAVPIPTTVVRAMELLVVDEEEPEATRLFTWWWLCMVFASLRFDDAMHVRPDELILNEEDMFGVAWQTKVERKRRGTKFVVPHVGFSGSDWLRAGWQLLQNEHFALARDYWMRDLNSREAFRNGPAQYQRSVQWLRFLGRYALNHYHQGEEVEFKELAAVVNTLTAHSARVTMLDAAVHAGRSTEEIGLQANWKNPGPLVLKYTRNRSAIPAKMVQQLVKDMFTQEHPVEVSDDAELDAVDQSALDQFQFYVKTNCSAQPRLMTVDTIVQLWESFLCLPITVAMVDRTVYADDKTPDLALRQVFGRQRVSQDLCKLAANAGLLTVETFAMLCDDIASVKNTIKNLVPDITALGADGPAQELALTSLAAVWKTCGTMQDHFANRRAKMEEDPSKVPEIPGEDHAEFRETFVARHPDVLLPLHQEPHRKFVERVQRDYLVHGFVHFYEVGEIRTRNEQIAQKSGLTKNAEDLLRVVMIDQPASASSESQVMDKLHAFFITLEYLTICEFSVDAGLALLLTVDTLIRKKVHRVSSDQRKKFTMEVLDNHKQLWNDARSSAELDKHKQASALTPAPVTPKKRARSVSPVPKSTAKARKNKARRERQKAQLQKAKALTSTPPKNAPKAARDERVPAKEWQTITSFKYSGGRRCPFYNSSLGCRFGVELAPPPGDWTGATSSTNDDRSKPPADRKAVLGSQSQWPDWDFVLQNLATFAQSGPFFLELFAGKAGLTEAVHLTGVPVLPPVDIEPSALISTPRDLVDYVFWRQLLDLLALGIVFFLHCGVPVTDNLLKLWESTMEDVAEGSCLGPFDTEEEITLALNCSDWIPTQRFEVVQKNKVRGCDSATTNLINQITEISEKLQLPSTDSNVAALRMLKTLAPDADLLGWVLDERKAYRQVAVRPDQRKFSVICLKSPHSGKPSFFIMVGHSFGLVSAVYNYNRRSAAINEILVSLFNLVAFSFYDDKYGFEPSASAASAREVAELVHWWLGARFDQKKLQLSAEPTILGVTYNLKLMQSEIKEERRRDLLEEIDAILQSELLDPGSAGKLKGKLMFGASQLWGKIGRAFLRPIAERLADVVIFTDGFTPDPRSSAVSPDRIGGVMFDRRVRAPRQFTSVVPQHVKARWLARATQIMPIEMLAPVVALVTFADRLLEADLILLIDSESVEAALVKGYSSREDMCEIITLFWEIALELRVRVFIDRISTDANPADWPSRNKLWLGEAAGWSTVQACWPAALKCEVQGLHLMKPQTHTVPPFARPSKEIHLKKVRKNDHIGESMVAAEVIEVIVPVSDSCPPTLQKKTPVTRRVVQNLVLLEMDENNNCFRC</sequence>
<evidence type="ECO:0000256" key="5">
    <source>
        <dbReference type="ARBA" id="ARBA00023065"/>
    </source>
</evidence>
<gene>
    <name evidence="9" type="ORF">C1SCF055_LOCUS9637</name>
</gene>
<dbReference type="EMBL" id="CAMXCT030000668">
    <property type="protein sequence ID" value="CAL4769204.1"/>
    <property type="molecule type" value="Genomic_DNA"/>
</dbReference>
<evidence type="ECO:0000256" key="3">
    <source>
        <dbReference type="ARBA" id="ARBA00022692"/>
    </source>
</evidence>
<evidence type="ECO:0000256" key="6">
    <source>
        <dbReference type="ARBA" id="ARBA00023136"/>
    </source>
</evidence>
<feature type="region of interest" description="Disordered" evidence="7">
    <location>
        <begin position="1429"/>
        <end position="1500"/>
    </location>
</feature>
<dbReference type="EMBL" id="CAMXCT020000668">
    <property type="protein sequence ID" value="CAL1135267.1"/>
    <property type="molecule type" value="Genomic_DNA"/>
</dbReference>
<feature type="compositionally biased region" description="Polar residues" evidence="7">
    <location>
        <begin position="292"/>
        <end position="308"/>
    </location>
</feature>
<proteinExistence type="predicted"/>
<feature type="transmembrane region" description="Helical" evidence="8">
    <location>
        <begin position="53"/>
        <end position="73"/>
    </location>
</feature>
<dbReference type="Proteomes" id="UP001152797">
    <property type="component" value="Unassembled WGS sequence"/>
</dbReference>
<name>A0A9P1FPQ6_9DINO</name>
<feature type="compositionally biased region" description="Basic and acidic residues" evidence="7">
    <location>
        <begin position="1548"/>
        <end position="1559"/>
    </location>
</feature>
<keyword evidence="4 8" id="KW-1133">Transmembrane helix</keyword>
<feature type="compositionally biased region" description="Low complexity" evidence="7">
    <location>
        <begin position="266"/>
        <end position="277"/>
    </location>
</feature>
<feature type="transmembrane region" description="Helical" evidence="8">
    <location>
        <begin position="228"/>
        <end position="249"/>
    </location>
</feature>
<dbReference type="Pfam" id="PF25539">
    <property type="entry name" value="Bestrophin_2"/>
    <property type="match status" value="1"/>
</dbReference>
<accession>A0A9P1FPQ6</accession>
<evidence type="ECO:0000256" key="2">
    <source>
        <dbReference type="ARBA" id="ARBA00022448"/>
    </source>
</evidence>
<dbReference type="EMBL" id="CAMXCT010000668">
    <property type="protein sequence ID" value="CAI3981892.1"/>
    <property type="molecule type" value="Genomic_DNA"/>
</dbReference>
<dbReference type="PANTHER" id="PTHR33281:SF20">
    <property type="match status" value="1"/>
</dbReference>
<feature type="compositionally biased region" description="Basic residues" evidence="7">
    <location>
        <begin position="1460"/>
        <end position="1471"/>
    </location>
</feature>
<dbReference type="GO" id="GO:0005254">
    <property type="term" value="F:chloride channel activity"/>
    <property type="evidence" value="ECO:0007669"/>
    <property type="project" value="InterPro"/>
</dbReference>
<dbReference type="PANTHER" id="PTHR33281">
    <property type="entry name" value="UPF0187 PROTEIN YNEE"/>
    <property type="match status" value="1"/>
</dbReference>
<evidence type="ECO:0000256" key="8">
    <source>
        <dbReference type="SAM" id="Phobius"/>
    </source>
</evidence>
<feature type="region of interest" description="Disordered" evidence="7">
    <location>
        <begin position="1538"/>
        <end position="1559"/>
    </location>
</feature>
<dbReference type="OrthoDB" id="1368at2759"/>
<organism evidence="9">
    <name type="scientific">Cladocopium goreaui</name>
    <dbReference type="NCBI Taxonomy" id="2562237"/>
    <lineage>
        <taxon>Eukaryota</taxon>
        <taxon>Sar</taxon>
        <taxon>Alveolata</taxon>
        <taxon>Dinophyceae</taxon>
        <taxon>Suessiales</taxon>
        <taxon>Symbiodiniaceae</taxon>
        <taxon>Cladocopium</taxon>
    </lineage>
</organism>
<evidence type="ECO:0000256" key="1">
    <source>
        <dbReference type="ARBA" id="ARBA00004141"/>
    </source>
</evidence>
<feature type="region of interest" description="Disordered" evidence="7">
    <location>
        <begin position="266"/>
        <end position="326"/>
    </location>
</feature>
<feature type="compositionally biased region" description="Basic residues" evidence="7">
    <location>
        <begin position="311"/>
        <end position="326"/>
    </location>
</feature>
<keyword evidence="5" id="KW-0406">Ion transport</keyword>
<keyword evidence="2" id="KW-0813">Transport</keyword>
<evidence type="ECO:0000313" key="11">
    <source>
        <dbReference type="Proteomes" id="UP001152797"/>
    </source>
</evidence>
<protein>
    <submittedName>
        <fullName evidence="9">Uncharacterized protein</fullName>
    </submittedName>
</protein>
<keyword evidence="6 8" id="KW-0472">Membrane</keyword>
<feature type="region of interest" description="Disordered" evidence="7">
    <location>
        <begin position="758"/>
        <end position="780"/>
    </location>
</feature>
<reference evidence="10 11" key="2">
    <citation type="submission" date="2024-05" db="EMBL/GenBank/DDBJ databases">
        <authorList>
            <person name="Chen Y."/>
            <person name="Shah S."/>
            <person name="Dougan E. K."/>
            <person name="Thang M."/>
            <person name="Chan C."/>
        </authorList>
    </citation>
    <scope>NUCLEOTIDE SEQUENCE [LARGE SCALE GENOMIC DNA]</scope>
</reference>
<keyword evidence="11" id="KW-1185">Reference proteome</keyword>
<evidence type="ECO:0000256" key="7">
    <source>
        <dbReference type="SAM" id="MobiDB-lite"/>
    </source>
</evidence>
<comment type="caution">
    <text evidence="9">The sequence shown here is derived from an EMBL/GenBank/DDBJ whole genome shotgun (WGS) entry which is preliminary data.</text>
</comment>
<evidence type="ECO:0000256" key="4">
    <source>
        <dbReference type="ARBA" id="ARBA00022989"/>
    </source>
</evidence>
<evidence type="ECO:0000313" key="9">
    <source>
        <dbReference type="EMBL" id="CAI3981892.1"/>
    </source>
</evidence>
<keyword evidence="3 8" id="KW-0812">Transmembrane</keyword>
<reference evidence="9" key="1">
    <citation type="submission" date="2022-10" db="EMBL/GenBank/DDBJ databases">
        <authorList>
            <person name="Chen Y."/>
            <person name="Dougan E. K."/>
            <person name="Chan C."/>
            <person name="Rhodes N."/>
            <person name="Thang M."/>
        </authorList>
    </citation>
    <scope>NUCLEOTIDE SEQUENCE</scope>
</reference>
<dbReference type="GO" id="GO:0016020">
    <property type="term" value="C:membrane"/>
    <property type="evidence" value="ECO:0007669"/>
    <property type="project" value="UniProtKB-SubCell"/>
</dbReference>